<evidence type="ECO:0000256" key="4">
    <source>
        <dbReference type="ARBA" id="ARBA00022741"/>
    </source>
</evidence>
<dbReference type="GO" id="GO:0006265">
    <property type="term" value="P:DNA topological change"/>
    <property type="evidence" value="ECO:0007669"/>
    <property type="project" value="InterPro"/>
</dbReference>
<dbReference type="EC" id="5.6.2.2" evidence="3"/>
<dbReference type="EMBL" id="ML770546">
    <property type="protein sequence ID" value="KAE9383334.1"/>
    <property type="molecule type" value="Genomic_DNA"/>
</dbReference>
<evidence type="ECO:0000313" key="10">
    <source>
        <dbReference type="EMBL" id="KAE9383334.1"/>
    </source>
</evidence>
<evidence type="ECO:0000256" key="9">
    <source>
        <dbReference type="SAM" id="MobiDB-lite"/>
    </source>
</evidence>
<name>A0A6A4GCV6_9AGAR</name>
<evidence type="ECO:0000256" key="5">
    <source>
        <dbReference type="ARBA" id="ARBA00022840"/>
    </source>
</evidence>
<dbReference type="OrthoDB" id="3249084at2759"/>
<dbReference type="FunFam" id="3.40.50.670:FF:000001">
    <property type="entry name" value="DNA topoisomerase 2"/>
    <property type="match status" value="1"/>
</dbReference>
<comment type="catalytic activity">
    <reaction evidence="1">
        <text>ATP-dependent breakage, passage and rejoining of double-stranded DNA.</text>
        <dbReference type="EC" id="5.6.2.2"/>
    </reaction>
</comment>
<protein>
    <recommendedName>
        <fullName evidence="3">DNA topoisomerase (ATP-hydrolyzing)</fullName>
        <ecNumber evidence="3">5.6.2.2</ecNumber>
    </recommendedName>
</protein>
<dbReference type="GO" id="GO:0003677">
    <property type="term" value="F:DNA binding"/>
    <property type="evidence" value="ECO:0007669"/>
    <property type="project" value="UniProtKB-KW"/>
</dbReference>
<reference evidence="10" key="1">
    <citation type="journal article" date="2019" name="Environ. Microbiol.">
        <title>Fungal ecological strategies reflected in gene transcription - a case study of two litter decomposers.</title>
        <authorList>
            <person name="Barbi F."/>
            <person name="Kohler A."/>
            <person name="Barry K."/>
            <person name="Baskaran P."/>
            <person name="Daum C."/>
            <person name="Fauchery L."/>
            <person name="Ihrmark K."/>
            <person name="Kuo A."/>
            <person name="LaButti K."/>
            <person name="Lipzen A."/>
            <person name="Morin E."/>
            <person name="Grigoriev I.V."/>
            <person name="Henrissat B."/>
            <person name="Lindahl B."/>
            <person name="Martin F."/>
        </authorList>
    </citation>
    <scope>NUCLEOTIDE SEQUENCE</scope>
    <source>
        <strain evidence="10">JB14</strain>
    </source>
</reference>
<keyword evidence="6" id="KW-0799">Topoisomerase</keyword>
<dbReference type="Gene3D" id="3.40.50.670">
    <property type="match status" value="1"/>
</dbReference>
<evidence type="ECO:0000256" key="2">
    <source>
        <dbReference type="ARBA" id="ARBA00001946"/>
    </source>
</evidence>
<feature type="compositionally biased region" description="Low complexity" evidence="9">
    <location>
        <begin position="112"/>
        <end position="130"/>
    </location>
</feature>
<dbReference type="SUPFAM" id="SSF56719">
    <property type="entry name" value="Type II DNA topoisomerase"/>
    <property type="match status" value="1"/>
</dbReference>
<dbReference type="InterPro" id="IPR013760">
    <property type="entry name" value="Topo_IIA-like_dom_sf"/>
</dbReference>
<dbReference type="AlphaFoldDB" id="A0A6A4GCV6"/>
<sequence length="240" mass="26571">MKNEEIQNIKKIMGLQHNKDYTNVSSLRYGWLMIMIDQDHDGSHIKGLLINFLDHFYPSLLKVPDFLVEFVTPILRITKGKHGPEVDEDEDSDELAATQPSKKKKNIQDFFGKASSSAASGSAGSPKSSSEANTKTKPQPRKVSKSMKPASPPKAKKALPTVIKSDSKDEIDMYDDLPKPPPRAPAKRTARSKAKTYIDIGSEEDEGDGSLFVTTIECSQTCTITVSFAFLCYVFTPAFH</sequence>
<comment type="cofactor">
    <cofactor evidence="2">
        <name>Mg(2+)</name>
        <dbReference type="ChEBI" id="CHEBI:18420"/>
    </cofactor>
</comment>
<dbReference type="PANTHER" id="PTHR10169:SF38">
    <property type="entry name" value="DNA TOPOISOMERASE 2"/>
    <property type="match status" value="1"/>
</dbReference>
<organism evidence="10 11">
    <name type="scientific">Gymnopus androsaceus JB14</name>
    <dbReference type="NCBI Taxonomy" id="1447944"/>
    <lineage>
        <taxon>Eukaryota</taxon>
        <taxon>Fungi</taxon>
        <taxon>Dikarya</taxon>
        <taxon>Basidiomycota</taxon>
        <taxon>Agaricomycotina</taxon>
        <taxon>Agaricomycetes</taxon>
        <taxon>Agaricomycetidae</taxon>
        <taxon>Agaricales</taxon>
        <taxon>Marasmiineae</taxon>
        <taxon>Omphalotaceae</taxon>
        <taxon>Gymnopus</taxon>
    </lineage>
</organism>
<keyword evidence="11" id="KW-1185">Reference proteome</keyword>
<evidence type="ECO:0000256" key="8">
    <source>
        <dbReference type="ARBA" id="ARBA00023235"/>
    </source>
</evidence>
<dbReference type="GO" id="GO:0005524">
    <property type="term" value="F:ATP binding"/>
    <property type="evidence" value="ECO:0007669"/>
    <property type="project" value="UniProtKB-KW"/>
</dbReference>
<dbReference type="PRINTS" id="PR01158">
    <property type="entry name" value="TOPISMRASEII"/>
</dbReference>
<gene>
    <name evidence="10" type="ORF">BT96DRAFT_1036491</name>
</gene>
<dbReference type="GO" id="GO:0000712">
    <property type="term" value="P:resolution of meiotic recombination intermediates"/>
    <property type="evidence" value="ECO:0007669"/>
    <property type="project" value="TreeGrafter"/>
</dbReference>
<evidence type="ECO:0000256" key="6">
    <source>
        <dbReference type="ARBA" id="ARBA00023029"/>
    </source>
</evidence>
<dbReference type="InterPro" id="IPR050634">
    <property type="entry name" value="DNA_Topoisomerase_II"/>
</dbReference>
<accession>A0A6A4GCV6</accession>
<dbReference type="PRINTS" id="PR00418">
    <property type="entry name" value="TPI2FAMILY"/>
</dbReference>
<keyword evidence="7" id="KW-0238">DNA-binding</keyword>
<dbReference type="GO" id="GO:0003918">
    <property type="term" value="F:DNA topoisomerase type II (double strand cut, ATP-hydrolyzing) activity"/>
    <property type="evidence" value="ECO:0007669"/>
    <property type="project" value="UniProtKB-EC"/>
</dbReference>
<dbReference type="InterPro" id="IPR013759">
    <property type="entry name" value="Topo_IIA_B_C"/>
</dbReference>
<keyword evidence="5" id="KW-0067">ATP-binding</keyword>
<feature type="region of interest" description="Disordered" evidence="9">
    <location>
        <begin position="81"/>
        <end position="194"/>
    </location>
</feature>
<keyword evidence="8" id="KW-0413">Isomerase</keyword>
<evidence type="ECO:0000256" key="7">
    <source>
        <dbReference type="ARBA" id="ARBA00023125"/>
    </source>
</evidence>
<dbReference type="InterPro" id="IPR001154">
    <property type="entry name" value="TopoII_euk"/>
</dbReference>
<evidence type="ECO:0000256" key="3">
    <source>
        <dbReference type="ARBA" id="ARBA00012895"/>
    </source>
</evidence>
<evidence type="ECO:0000313" key="11">
    <source>
        <dbReference type="Proteomes" id="UP000799118"/>
    </source>
</evidence>
<dbReference type="PANTHER" id="PTHR10169">
    <property type="entry name" value="DNA TOPOISOMERASE/GYRASE"/>
    <property type="match status" value="1"/>
</dbReference>
<proteinExistence type="predicted"/>
<evidence type="ECO:0000256" key="1">
    <source>
        <dbReference type="ARBA" id="ARBA00000185"/>
    </source>
</evidence>
<feature type="compositionally biased region" description="Basic residues" evidence="9">
    <location>
        <begin position="185"/>
        <end position="194"/>
    </location>
</feature>
<dbReference type="Proteomes" id="UP000799118">
    <property type="component" value="Unassembled WGS sequence"/>
</dbReference>
<dbReference type="GO" id="GO:0005634">
    <property type="term" value="C:nucleus"/>
    <property type="evidence" value="ECO:0007669"/>
    <property type="project" value="TreeGrafter"/>
</dbReference>
<dbReference type="GO" id="GO:0000819">
    <property type="term" value="P:sister chromatid segregation"/>
    <property type="evidence" value="ECO:0007669"/>
    <property type="project" value="TreeGrafter"/>
</dbReference>
<keyword evidence="4" id="KW-0547">Nucleotide-binding</keyword>